<organism evidence="8 9">
    <name type="scientific">Symbiodinium microadriaticum</name>
    <name type="common">Dinoflagellate</name>
    <name type="synonym">Zooxanthella microadriatica</name>
    <dbReference type="NCBI Taxonomy" id="2951"/>
    <lineage>
        <taxon>Eukaryota</taxon>
        <taxon>Sar</taxon>
        <taxon>Alveolata</taxon>
        <taxon>Dinophyceae</taxon>
        <taxon>Suessiales</taxon>
        <taxon>Symbiodiniaceae</taxon>
        <taxon>Symbiodinium</taxon>
    </lineage>
</organism>
<evidence type="ECO:0000256" key="4">
    <source>
        <dbReference type="ARBA" id="ARBA00022801"/>
    </source>
</evidence>
<evidence type="ECO:0000313" key="8">
    <source>
        <dbReference type="EMBL" id="OLP96673.1"/>
    </source>
</evidence>
<dbReference type="Proteomes" id="UP000186817">
    <property type="component" value="Unassembled WGS sequence"/>
</dbReference>
<comment type="catalytic activity">
    <reaction evidence="1">
        <text>Hydrolysis of terminal non-reducing beta-D-galactose residues in beta-D-galactosides.</text>
        <dbReference type="EC" id="3.2.1.23"/>
    </reaction>
</comment>
<dbReference type="Gene3D" id="2.70.98.10">
    <property type="match status" value="2"/>
</dbReference>
<keyword evidence="4 7" id="KW-0378">Hydrolase</keyword>
<dbReference type="InterPro" id="IPR011013">
    <property type="entry name" value="Gal_mutarotase_sf_dom"/>
</dbReference>
<dbReference type="GO" id="GO:0004565">
    <property type="term" value="F:beta-galactosidase activity"/>
    <property type="evidence" value="ECO:0007669"/>
    <property type="project" value="UniProtKB-EC"/>
</dbReference>
<dbReference type="SMART" id="SM01038">
    <property type="entry name" value="Bgal_small_N"/>
    <property type="match status" value="1"/>
</dbReference>
<dbReference type="InterPro" id="IPR006101">
    <property type="entry name" value="Glyco_hydro_2"/>
</dbReference>
<dbReference type="GO" id="GO:0030246">
    <property type="term" value="F:carbohydrate binding"/>
    <property type="evidence" value="ECO:0007669"/>
    <property type="project" value="InterPro"/>
</dbReference>
<dbReference type="SUPFAM" id="SSF49303">
    <property type="entry name" value="beta-Galactosidase/glucuronidase domain"/>
    <property type="match status" value="2"/>
</dbReference>
<dbReference type="Gene3D" id="3.20.20.80">
    <property type="entry name" value="Glycosidases"/>
    <property type="match status" value="1"/>
</dbReference>
<keyword evidence="5 7" id="KW-0326">Glycosidase</keyword>
<dbReference type="Pfam" id="PF16353">
    <property type="entry name" value="LacZ_4"/>
    <property type="match status" value="1"/>
</dbReference>
<dbReference type="InterPro" id="IPR023230">
    <property type="entry name" value="Glyco_hydro_2_CS"/>
</dbReference>
<dbReference type="PANTHER" id="PTHR46323:SF2">
    <property type="entry name" value="BETA-GALACTOSIDASE"/>
    <property type="match status" value="1"/>
</dbReference>
<dbReference type="InterPro" id="IPR013783">
    <property type="entry name" value="Ig-like_fold"/>
</dbReference>
<dbReference type="InterPro" id="IPR004199">
    <property type="entry name" value="B-gal_small/dom_5"/>
</dbReference>
<sequence length="1228" mass="136628">MADLVEPDYVPQPASKDCSECFDPAAVGRGREPPRADFFAYESEALALWRAPRTASRRCLDLNGTWKFTWSPRAGQSPKGFERFDFDDASWGGMPVPGNWELNGYGFPIYTNVDFIFKCDPPNIRYRGDDPDYNPTGTYRRSFDCPADWLAGGLQVYIHLGAVCCTCRAWLNGQELGFSTDSKLPVEFDVTPHLRPGRNVLALQVLCWGAAAYLEDQDMWWFAGITRDVYAYARPRQHLQDLAVRAAADGSLELDAEVVCSSGLTGCSLQCRLYDGAAELANFGVPLHQRTNSIAVGRQAVSVPGVKLWSSEAPHLYSLLVSLRDDKALMTEAVCLRVGFRTVEIRQGRLLLNGSELTLRGVNRHEHHQLRGHVVDRESMVTDIRLMKQNSFNAVRCAHYPNDTLFYELCDELGLYVVDEANIESHGMDFNWDKTLGNKEEWDVAHMARVRRYVERDKNFPSIIIWSLGNEAGNGINHHRTYMWLKRRDPTRPVQYEHARWRTDPDWNTDNIEKMDANTDIYCPMYPSHKKLEKYGELYEGDVHARPLIMVEYAHAMGNSLGAFKEYWDVIYKYGVLQGGFIWDWVDQGLETQKNGKKIWAFGSDFGGKDTPTDLNFCINGLVQPDRKPNPHLFEAKKVMQFVTYRAVDLATGIIEVRNRYDFLTLEHLEFSWQISQNGLVTESGKLPGLSTGPHQAENILIPLPQLNAGPRCEVHLLVSACMRAAGGCFEAGDEVAWEQWLLHPPHKEEVPAAITGPEPAVDQAPELVTVTAGALTARIEVSRGCLCGLAFGGLELLASPLLPNFWRPPTDNDYGANLQNDMKCWRFAGQRATVTNGLRIEPGPGAVSIGAELLVGAGAKLHLDFRVSGAGVVVAAKWRPARKDGPQLATAGSVGYLKGSTHRHIDVEGNVVRARWNDMGAWQSLTMNVAGKEAGKPLEDGDKLALQAVTGKTESKLLLHGLVPIPSAATTPPGYAGAACAVEATGDPQDPIWTLRRAAGEGHVLSGDKVTLEAGGKFLAVVENFVVAVDEESPFTTFLLEVKEQPAPMRIGFTGSLVDGFHDVEWFGRGPHESYLDRHASARVGLFQGSIAEQTVKYVRPQENGNKFETRWMSLKRRPADPCTMMLISAAGQSQMLEMQCHHFALEDFDGGDVKAQQSFLHAGELIEQATTAFCVDAIQMGVGGIDSWGRKPLDEHLIKPDQDCDWSFQLMPCKEDFDSDWRRRLL</sequence>
<dbReference type="OMA" id="NKEYPRT"/>
<dbReference type="SUPFAM" id="SSF51445">
    <property type="entry name" value="(Trans)glycosidases"/>
    <property type="match status" value="1"/>
</dbReference>
<dbReference type="InterPro" id="IPR014718">
    <property type="entry name" value="GH-type_carb-bd"/>
</dbReference>
<dbReference type="InterPro" id="IPR032312">
    <property type="entry name" value="LacZ_4"/>
</dbReference>
<keyword evidence="9" id="KW-1185">Reference proteome</keyword>
<protein>
    <recommendedName>
        <fullName evidence="3">beta-galactosidase</fullName>
        <ecNumber evidence="3">3.2.1.23</ecNumber>
    </recommendedName>
    <alternativeName>
        <fullName evidence="6">Lactase</fullName>
    </alternativeName>
</protein>
<dbReference type="EC" id="3.2.1.23" evidence="3"/>
<dbReference type="OrthoDB" id="444796at2759"/>
<dbReference type="InterPro" id="IPR006102">
    <property type="entry name" value="Ig-like_GH2"/>
</dbReference>
<dbReference type="Pfam" id="PF00703">
    <property type="entry name" value="Glyco_hydro_2"/>
    <property type="match status" value="1"/>
</dbReference>
<comment type="similarity">
    <text evidence="2 7">Belongs to the glycosyl hydrolase 2 family.</text>
</comment>
<dbReference type="Pfam" id="PF02929">
    <property type="entry name" value="Bgal_small_N"/>
    <property type="match status" value="2"/>
</dbReference>
<dbReference type="GO" id="GO:0005990">
    <property type="term" value="P:lactose catabolic process"/>
    <property type="evidence" value="ECO:0007669"/>
    <property type="project" value="TreeGrafter"/>
</dbReference>
<evidence type="ECO:0000313" key="9">
    <source>
        <dbReference type="Proteomes" id="UP000186817"/>
    </source>
</evidence>
<dbReference type="InterPro" id="IPR008979">
    <property type="entry name" value="Galactose-bd-like_sf"/>
</dbReference>
<dbReference type="PROSITE" id="PS00719">
    <property type="entry name" value="GLYCOSYL_HYDROL_F2_1"/>
    <property type="match status" value="1"/>
</dbReference>
<dbReference type="InterPro" id="IPR017853">
    <property type="entry name" value="GH"/>
</dbReference>
<dbReference type="InterPro" id="IPR006103">
    <property type="entry name" value="Glyco_hydro_2_cat"/>
</dbReference>
<evidence type="ECO:0000256" key="3">
    <source>
        <dbReference type="ARBA" id="ARBA00012756"/>
    </source>
</evidence>
<evidence type="ECO:0000256" key="2">
    <source>
        <dbReference type="ARBA" id="ARBA00007401"/>
    </source>
</evidence>
<dbReference type="PANTHER" id="PTHR46323">
    <property type="entry name" value="BETA-GALACTOSIDASE"/>
    <property type="match status" value="1"/>
</dbReference>
<dbReference type="EMBL" id="LSRX01000458">
    <property type="protein sequence ID" value="OLP96673.1"/>
    <property type="molecule type" value="Genomic_DNA"/>
</dbReference>
<dbReference type="Pfam" id="PF02836">
    <property type="entry name" value="Glyco_hydro_2_C"/>
    <property type="match status" value="1"/>
</dbReference>
<evidence type="ECO:0000256" key="5">
    <source>
        <dbReference type="ARBA" id="ARBA00023295"/>
    </source>
</evidence>
<dbReference type="GO" id="GO:0009341">
    <property type="term" value="C:beta-galactosidase complex"/>
    <property type="evidence" value="ECO:0007669"/>
    <property type="project" value="InterPro"/>
</dbReference>
<evidence type="ECO:0000256" key="7">
    <source>
        <dbReference type="RuleBase" id="RU361154"/>
    </source>
</evidence>
<dbReference type="Gene3D" id="2.60.120.260">
    <property type="entry name" value="Galactose-binding domain-like"/>
    <property type="match status" value="1"/>
</dbReference>
<dbReference type="InterPro" id="IPR050347">
    <property type="entry name" value="Bact_Beta-galactosidase"/>
</dbReference>
<reference evidence="8 9" key="1">
    <citation type="submission" date="2016-02" db="EMBL/GenBank/DDBJ databases">
        <title>Genome analysis of coral dinoflagellate symbionts highlights evolutionary adaptations to a symbiotic lifestyle.</title>
        <authorList>
            <person name="Aranda M."/>
            <person name="Li Y."/>
            <person name="Liew Y.J."/>
            <person name="Baumgarten S."/>
            <person name="Simakov O."/>
            <person name="Wilson M."/>
            <person name="Piel J."/>
            <person name="Ashoor H."/>
            <person name="Bougouffa S."/>
            <person name="Bajic V.B."/>
            <person name="Ryu T."/>
            <person name="Ravasi T."/>
            <person name="Bayer T."/>
            <person name="Micklem G."/>
            <person name="Kim H."/>
            <person name="Bhak J."/>
            <person name="Lajeunesse T.C."/>
            <person name="Voolstra C.R."/>
        </authorList>
    </citation>
    <scope>NUCLEOTIDE SEQUENCE [LARGE SCALE GENOMIC DNA]</scope>
    <source>
        <strain evidence="8 9">CCMP2467</strain>
    </source>
</reference>
<dbReference type="InterPro" id="IPR006104">
    <property type="entry name" value="Glyco_hydro_2_N"/>
</dbReference>
<dbReference type="SUPFAM" id="SSF49785">
    <property type="entry name" value="Galactose-binding domain-like"/>
    <property type="match status" value="1"/>
</dbReference>
<evidence type="ECO:0000256" key="1">
    <source>
        <dbReference type="ARBA" id="ARBA00001412"/>
    </source>
</evidence>
<name>A0A1Q9DNC5_SYMMI</name>
<dbReference type="SUPFAM" id="SSF74650">
    <property type="entry name" value="Galactose mutarotase-like"/>
    <property type="match status" value="2"/>
</dbReference>
<dbReference type="PRINTS" id="PR00132">
    <property type="entry name" value="GLHYDRLASE2"/>
</dbReference>
<dbReference type="Pfam" id="PF02837">
    <property type="entry name" value="Glyco_hydro_2_N"/>
    <property type="match status" value="1"/>
</dbReference>
<dbReference type="Gene3D" id="2.60.40.10">
    <property type="entry name" value="Immunoglobulins"/>
    <property type="match status" value="2"/>
</dbReference>
<gene>
    <name evidence="8" type="primary">lacZ</name>
    <name evidence="8" type="ORF">AK812_SmicGene21037</name>
</gene>
<accession>A0A1Q9DNC5</accession>
<comment type="caution">
    <text evidence="8">The sequence shown here is derived from an EMBL/GenBank/DDBJ whole genome shotgun (WGS) entry which is preliminary data.</text>
</comment>
<dbReference type="AlphaFoldDB" id="A0A1Q9DNC5"/>
<evidence type="ECO:0000256" key="6">
    <source>
        <dbReference type="ARBA" id="ARBA00032230"/>
    </source>
</evidence>
<dbReference type="InterPro" id="IPR036156">
    <property type="entry name" value="Beta-gal/glucu_dom_sf"/>
</dbReference>
<proteinExistence type="inferred from homology"/>